<reference evidence="3 4" key="1">
    <citation type="submission" date="2019-07" db="EMBL/GenBank/DDBJ databases">
        <title>Whole genome shotgun sequence of Cellulomonas aerilata NBRC 106308.</title>
        <authorList>
            <person name="Hosoyama A."/>
            <person name="Uohara A."/>
            <person name="Ohji S."/>
            <person name="Ichikawa N."/>
        </authorList>
    </citation>
    <scope>NUCLEOTIDE SEQUENCE [LARGE SCALE GENOMIC DNA]</scope>
    <source>
        <strain evidence="3 4">NBRC 106308</strain>
    </source>
</reference>
<comment type="caution">
    <text evidence="3">The sequence shown here is derived from an EMBL/GenBank/DDBJ whole genome shotgun (WGS) entry which is preliminary data.</text>
</comment>
<sequence>MNRRAFVLVNRAANAVVRRIRPRRFRGADLLLLTTIGRTSGKARTTPLAYLADGERWTVVASNGGADWEPGWWLNLRAGSPATVEIDGASAAVVGAEVTGPEREHLWRRLNDEVTDYTAYQAKVSRRLAVVALTAT</sequence>
<organism evidence="3 4">
    <name type="scientific">Cellulomonas aerilata</name>
    <dbReference type="NCBI Taxonomy" id="515326"/>
    <lineage>
        <taxon>Bacteria</taxon>
        <taxon>Bacillati</taxon>
        <taxon>Actinomycetota</taxon>
        <taxon>Actinomycetes</taxon>
        <taxon>Micrococcales</taxon>
        <taxon>Cellulomonadaceae</taxon>
        <taxon>Cellulomonas</taxon>
    </lineage>
</organism>
<name>A0A512DBW7_9CELL</name>
<evidence type="ECO:0000313" key="3">
    <source>
        <dbReference type="EMBL" id="GEO33979.1"/>
    </source>
</evidence>
<evidence type="ECO:0000313" key="4">
    <source>
        <dbReference type="Proteomes" id="UP000321181"/>
    </source>
</evidence>
<dbReference type="GO" id="GO:0005886">
    <property type="term" value="C:plasma membrane"/>
    <property type="evidence" value="ECO:0007669"/>
    <property type="project" value="TreeGrafter"/>
</dbReference>
<evidence type="ECO:0000256" key="2">
    <source>
        <dbReference type="ARBA" id="ARBA00049106"/>
    </source>
</evidence>
<dbReference type="GO" id="GO:0070967">
    <property type="term" value="F:coenzyme F420 binding"/>
    <property type="evidence" value="ECO:0007669"/>
    <property type="project" value="TreeGrafter"/>
</dbReference>
<dbReference type="PANTHER" id="PTHR39428:SF1">
    <property type="entry name" value="F420H(2)-DEPENDENT QUINONE REDUCTASE RV1261C"/>
    <property type="match status" value="1"/>
</dbReference>
<comment type="similarity">
    <text evidence="1">Belongs to the F420H(2)-dependent quinone reductase family.</text>
</comment>
<proteinExistence type="inferred from homology"/>
<accession>A0A512DBW7</accession>
<dbReference type="InterPro" id="IPR004378">
    <property type="entry name" value="F420H2_quin_Rdtase"/>
</dbReference>
<dbReference type="RefSeq" id="WP_146902844.1">
    <property type="nucleotide sequence ID" value="NZ_BAAARM010000003.1"/>
</dbReference>
<gene>
    <name evidence="3" type="ORF">CAE01nite_17040</name>
</gene>
<dbReference type="Pfam" id="PF04075">
    <property type="entry name" value="F420H2_quin_red"/>
    <property type="match status" value="1"/>
</dbReference>
<dbReference type="PANTHER" id="PTHR39428">
    <property type="entry name" value="F420H(2)-DEPENDENT QUINONE REDUCTASE RV1261C"/>
    <property type="match status" value="1"/>
</dbReference>
<evidence type="ECO:0008006" key="5">
    <source>
        <dbReference type="Google" id="ProtNLM"/>
    </source>
</evidence>
<dbReference type="InterPro" id="IPR012349">
    <property type="entry name" value="Split_barrel_FMN-bd"/>
</dbReference>
<keyword evidence="4" id="KW-1185">Reference proteome</keyword>
<dbReference type="AlphaFoldDB" id="A0A512DBW7"/>
<dbReference type="NCBIfam" id="TIGR00026">
    <property type="entry name" value="hi_GC_TIGR00026"/>
    <property type="match status" value="1"/>
</dbReference>
<dbReference type="OrthoDB" id="8225825at2"/>
<protein>
    <recommendedName>
        <fullName evidence="5">Nitroreductase</fullName>
    </recommendedName>
</protein>
<evidence type="ECO:0000256" key="1">
    <source>
        <dbReference type="ARBA" id="ARBA00008710"/>
    </source>
</evidence>
<comment type="catalytic activity">
    <reaction evidence="2">
        <text>oxidized coenzyme F420-(gamma-L-Glu)(n) + a quinol + H(+) = reduced coenzyme F420-(gamma-L-Glu)(n) + a quinone</text>
        <dbReference type="Rhea" id="RHEA:39663"/>
        <dbReference type="Rhea" id="RHEA-COMP:12939"/>
        <dbReference type="Rhea" id="RHEA-COMP:14378"/>
        <dbReference type="ChEBI" id="CHEBI:15378"/>
        <dbReference type="ChEBI" id="CHEBI:24646"/>
        <dbReference type="ChEBI" id="CHEBI:132124"/>
        <dbReference type="ChEBI" id="CHEBI:133980"/>
        <dbReference type="ChEBI" id="CHEBI:139511"/>
    </reaction>
</comment>
<dbReference type="Gene3D" id="2.30.110.10">
    <property type="entry name" value="Electron Transport, Fmn-binding Protein, Chain A"/>
    <property type="match status" value="1"/>
</dbReference>
<dbReference type="EMBL" id="BJYY01000013">
    <property type="protein sequence ID" value="GEO33979.1"/>
    <property type="molecule type" value="Genomic_DNA"/>
</dbReference>
<dbReference type="GO" id="GO:0016491">
    <property type="term" value="F:oxidoreductase activity"/>
    <property type="evidence" value="ECO:0007669"/>
    <property type="project" value="InterPro"/>
</dbReference>
<dbReference type="Proteomes" id="UP000321181">
    <property type="component" value="Unassembled WGS sequence"/>
</dbReference>